<keyword evidence="3" id="KW-1185">Reference proteome</keyword>
<feature type="region of interest" description="Disordered" evidence="1">
    <location>
        <begin position="1"/>
        <end position="31"/>
    </location>
</feature>
<dbReference type="EMBL" id="PDND01000075">
    <property type="protein sequence ID" value="PGH32990.1"/>
    <property type="molecule type" value="Genomic_DNA"/>
</dbReference>
<protein>
    <submittedName>
        <fullName evidence="2">Uncharacterized protein</fullName>
    </submittedName>
</protein>
<proteinExistence type="predicted"/>
<reference evidence="2 3" key="1">
    <citation type="submission" date="2017-10" db="EMBL/GenBank/DDBJ databases">
        <title>Comparative genomics in systemic dimorphic fungi from Ajellomycetaceae.</title>
        <authorList>
            <person name="Munoz J.F."/>
            <person name="Mcewen J.G."/>
            <person name="Clay O.K."/>
            <person name="Cuomo C.A."/>
        </authorList>
    </citation>
    <scope>NUCLEOTIDE SEQUENCE [LARGE SCALE GENOMIC DNA]</scope>
    <source>
        <strain evidence="2 3">UAMH4076</strain>
    </source>
</reference>
<name>A0A2B7ZI33_9EURO</name>
<feature type="compositionally biased region" description="Polar residues" evidence="1">
    <location>
        <begin position="7"/>
        <end position="21"/>
    </location>
</feature>
<gene>
    <name evidence="2" type="ORF">GX50_04205</name>
</gene>
<feature type="region of interest" description="Disordered" evidence="1">
    <location>
        <begin position="53"/>
        <end position="76"/>
    </location>
</feature>
<comment type="caution">
    <text evidence="2">The sequence shown here is derived from an EMBL/GenBank/DDBJ whole genome shotgun (WGS) entry which is preliminary data.</text>
</comment>
<evidence type="ECO:0000313" key="3">
    <source>
        <dbReference type="Proteomes" id="UP000226031"/>
    </source>
</evidence>
<dbReference type="Proteomes" id="UP000226031">
    <property type="component" value="Unassembled WGS sequence"/>
</dbReference>
<dbReference type="AlphaFoldDB" id="A0A2B7ZI33"/>
<evidence type="ECO:0000256" key="1">
    <source>
        <dbReference type="SAM" id="MobiDB-lite"/>
    </source>
</evidence>
<sequence length="76" mass="8884">MPMAQADKTSSLWERNLNPETKTAAAESRKCSTPALGCQELAYYRELCKEYDKKEKEEKEKEERGKGEGRKEERRK</sequence>
<evidence type="ECO:0000313" key="2">
    <source>
        <dbReference type="EMBL" id="PGH32990.1"/>
    </source>
</evidence>
<organism evidence="2 3">
    <name type="scientific">[Emmonsia] crescens</name>
    <dbReference type="NCBI Taxonomy" id="73230"/>
    <lineage>
        <taxon>Eukaryota</taxon>
        <taxon>Fungi</taxon>
        <taxon>Dikarya</taxon>
        <taxon>Ascomycota</taxon>
        <taxon>Pezizomycotina</taxon>
        <taxon>Eurotiomycetes</taxon>
        <taxon>Eurotiomycetidae</taxon>
        <taxon>Onygenales</taxon>
        <taxon>Ajellomycetaceae</taxon>
        <taxon>Emergomyces</taxon>
    </lineage>
</organism>
<accession>A0A2B7ZI33</accession>